<feature type="non-terminal residue" evidence="1">
    <location>
        <position position="1"/>
    </location>
</feature>
<name>A0A151QN14_CAJCA</name>
<sequence>RSTLGASIFLGPNLISWWFKKKTTIAHSKIEAKYQSLTLATIEVTWIQILLTKLHVPYSTHVIFYNNMSIVALAHNLVIHARTKNMELDLLFVSEKVATKKHQVVHFPSIDQCADILTKVLSPSKFCDLHSKLN</sequence>
<evidence type="ECO:0000313" key="2">
    <source>
        <dbReference type="Proteomes" id="UP000075243"/>
    </source>
</evidence>
<keyword evidence="2" id="KW-1185">Reference proteome</keyword>
<dbReference type="EMBL" id="KQ485761">
    <property type="protein sequence ID" value="KYP31675.1"/>
    <property type="molecule type" value="Genomic_DNA"/>
</dbReference>
<evidence type="ECO:0000313" key="1">
    <source>
        <dbReference type="EMBL" id="KYP31675.1"/>
    </source>
</evidence>
<dbReference type="CDD" id="cd09272">
    <property type="entry name" value="RNase_HI_RT_Ty1"/>
    <property type="match status" value="1"/>
</dbReference>
<proteinExistence type="predicted"/>
<accession>A0A151QN14</accession>
<dbReference type="AlphaFoldDB" id="A0A151QN14"/>
<dbReference type="PANTHER" id="PTHR11439:SF467">
    <property type="entry name" value="INTEGRASE CATALYTIC DOMAIN-CONTAINING PROTEIN"/>
    <property type="match status" value="1"/>
</dbReference>
<gene>
    <name evidence="1" type="ORF">KK1_047874</name>
</gene>
<dbReference type="Proteomes" id="UP000075243">
    <property type="component" value="Unassembled WGS sequence"/>
</dbReference>
<dbReference type="Gramene" id="C.cajan_48440.t">
    <property type="protein sequence ID" value="C.cajan_48440.t.cds1"/>
    <property type="gene ID" value="C.cajan_48440"/>
</dbReference>
<dbReference type="PANTHER" id="PTHR11439">
    <property type="entry name" value="GAG-POL-RELATED RETROTRANSPOSON"/>
    <property type="match status" value="1"/>
</dbReference>
<organism evidence="1 2">
    <name type="scientific">Cajanus cajan</name>
    <name type="common">Pigeon pea</name>
    <name type="synonym">Cajanus indicus</name>
    <dbReference type="NCBI Taxonomy" id="3821"/>
    <lineage>
        <taxon>Eukaryota</taxon>
        <taxon>Viridiplantae</taxon>
        <taxon>Streptophyta</taxon>
        <taxon>Embryophyta</taxon>
        <taxon>Tracheophyta</taxon>
        <taxon>Spermatophyta</taxon>
        <taxon>Magnoliopsida</taxon>
        <taxon>eudicotyledons</taxon>
        <taxon>Gunneridae</taxon>
        <taxon>Pentapetalae</taxon>
        <taxon>rosids</taxon>
        <taxon>fabids</taxon>
        <taxon>Fabales</taxon>
        <taxon>Fabaceae</taxon>
        <taxon>Papilionoideae</taxon>
        <taxon>50 kb inversion clade</taxon>
        <taxon>NPAAA clade</taxon>
        <taxon>indigoferoid/millettioid clade</taxon>
        <taxon>Phaseoleae</taxon>
        <taxon>Cajanus</taxon>
    </lineage>
</organism>
<protein>
    <submittedName>
        <fullName evidence="1">Copia protein</fullName>
    </submittedName>
</protein>
<reference evidence="1" key="1">
    <citation type="journal article" date="2012" name="Nat. Biotechnol.">
        <title>Draft genome sequence of pigeonpea (Cajanus cajan), an orphan legume crop of resource-poor farmers.</title>
        <authorList>
            <person name="Varshney R.K."/>
            <person name="Chen W."/>
            <person name="Li Y."/>
            <person name="Bharti A.K."/>
            <person name="Saxena R.K."/>
            <person name="Schlueter J.A."/>
            <person name="Donoghue M.T."/>
            <person name="Azam S."/>
            <person name="Fan G."/>
            <person name="Whaley A.M."/>
            <person name="Farmer A.D."/>
            <person name="Sheridan J."/>
            <person name="Iwata A."/>
            <person name="Tuteja R."/>
            <person name="Penmetsa R.V."/>
            <person name="Wu W."/>
            <person name="Upadhyaya H.D."/>
            <person name="Yang S.P."/>
            <person name="Shah T."/>
            <person name="Saxena K.B."/>
            <person name="Michael T."/>
            <person name="McCombie W.R."/>
            <person name="Yang B."/>
            <person name="Zhang G."/>
            <person name="Yang H."/>
            <person name="Wang J."/>
            <person name="Spillane C."/>
            <person name="Cook D.R."/>
            <person name="May G.D."/>
            <person name="Xu X."/>
            <person name="Jackson S.A."/>
        </authorList>
    </citation>
    <scope>NUCLEOTIDE SEQUENCE [LARGE SCALE GENOMIC DNA]</scope>
</reference>
<dbReference type="STRING" id="3821.A0A151QN14"/>